<evidence type="ECO:0000313" key="1">
    <source>
        <dbReference type="EMBL" id="SHO65776.1"/>
    </source>
</evidence>
<dbReference type="RefSeq" id="WP_073628914.1">
    <property type="nucleotide sequence ID" value="NZ_FRXO01000004.1"/>
</dbReference>
<gene>
    <name evidence="1" type="ORF">SAMN02745172_02423</name>
</gene>
<dbReference type="AlphaFoldDB" id="A0A1M7ZM95"/>
<evidence type="ECO:0000313" key="2">
    <source>
        <dbReference type="Proteomes" id="UP000186406"/>
    </source>
</evidence>
<protein>
    <submittedName>
        <fullName evidence="1">Uncharacterized protein</fullName>
    </submittedName>
</protein>
<sequence length="214" mass="24433">MPRGVFFRGDDRKVWRIFDEGFSARDDEKLRGESVMRFGKDPRTGAEKTNVAPDVHPGKVVCVTRDFYAAAVFPTDLSLLTNIFYLDLDTASLLNTQSYQWKYVQSIAHELATDAEKRAALWPMYGQERAAMRVEPHQILCAIQIERKWYGPSVFNGGKFRVRPDRTMVNSEVERDFLGEQFLEQAKRHIASLDPGKWYEIPTQAQGIAPSTGL</sequence>
<name>A0A1M7ZM95_9HYPH</name>
<dbReference type="Proteomes" id="UP000186406">
    <property type="component" value="Unassembled WGS sequence"/>
</dbReference>
<organism evidence="1 2">
    <name type="scientific">Pseudoxanthobacter soli DSM 19599</name>
    <dbReference type="NCBI Taxonomy" id="1123029"/>
    <lineage>
        <taxon>Bacteria</taxon>
        <taxon>Pseudomonadati</taxon>
        <taxon>Pseudomonadota</taxon>
        <taxon>Alphaproteobacteria</taxon>
        <taxon>Hyphomicrobiales</taxon>
        <taxon>Segnochrobactraceae</taxon>
        <taxon>Pseudoxanthobacter</taxon>
    </lineage>
</organism>
<accession>A0A1M7ZM95</accession>
<keyword evidence="2" id="KW-1185">Reference proteome</keyword>
<proteinExistence type="predicted"/>
<dbReference type="EMBL" id="FRXO01000004">
    <property type="protein sequence ID" value="SHO65776.1"/>
    <property type="molecule type" value="Genomic_DNA"/>
</dbReference>
<reference evidence="1 2" key="1">
    <citation type="submission" date="2016-12" db="EMBL/GenBank/DDBJ databases">
        <authorList>
            <person name="Song W.-J."/>
            <person name="Kurnit D.M."/>
        </authorList>
    </citation>
    <scope>NUCLEOTIDE SEQUENCE [LARGE SCALE GENOMIC DNA]</scope>
    <source>
        <strain evidence="1 2">DSM 19599</strain>
    </source>
</reference>